<dbReference type="PANTHER" id="PTHR43642:SF1">
    <property type="entry name" value="HYBRID SIGNAL TRANSDUCTION HISTIDINE KINASE G"/>
    <property type="match status" value="1"/>
</dbReference>
<proteinExistence type="predicted"/>
<dbReference type="PANTHER" id="PTHR43642">
    <property type="entry name" value="HYBRID SIGNAL TRANSDUCTION HISTIDINE KINASE G"/>
    <property type="match status" value="1"/>
</dbReference>
<dbReference type="EMBL" id="JALLBG020000265">
    <property type="protein sequence ID" value="KAL3757483.1"/>
    <property type="molecule type" value="Genomic_DNA"/>
</dbReference>
<organism evidence="2 3">
    <name type="scientific">Discostella pseudostelligera</name>
    <dbReference type="NCBI Taxonomy" id="259834"/>
    <lineage>
        <taxon>Eukaryota</taxon>
        <taxon>Sar</taxon>
        <taxon>Stramenopiles</taxon>
        <taxon>Ochrophyta</taxon>
        <taxon>Bacillariophyta</taxon>
        <taxon>Coscinodiscophyceae</taxon>
        <taxon>Thalassiosirophycidae</taxon>
        <taxon>Stephanodiscales</taxon>
        <taxon>Stephanodiscaceae</taxon>
        <taxon>Discostella</taxon>
    </lineage>
</organism>
<evidence type="ECO:0000256" key="1">
    <source>
        <dbReference type="SAM" id="MobiDB-lite"/>
    </source>
</evidence>
<reference evidence="2 3" key="1">
    <citation type="submission" date="2024-10" db="EMBL/GenBank/DDBJ databases">
        <title>Updated reference genomes for cyclostephanoid diatoms.</title>
        <authorList>
            <person name="Roberts W.R."/>
            <person name="Alverson A.J."/>
        </authorList>
    </citation>
    <scope>NUCLEOTIDE SEQUENCE [LARGE SCALE GENOMIC DNA]</scope>
    <source>
        <strain evidence="2 3">AJA232-27</strain>
    </source>
</reference>
<dbReference type="InterPro" id="IPR053159">
    <property type="entry name" value="Hybrid_Histidine_Kinase"/>
</dbReference>
<name>A0ABD3M174_9STRA</name>
<evidence type="ECO:0000313" key="3">
    <source>
        <dbReference type="Proteomes" id="UP001530293"/>
    </source>
</evidence>
<comment type="caution">
    <text evidence="2">The sequence shown here is derived from an EMBL/GenBank/DDBJ whole genome shotgun (WGS) entry which is preliminary data.</text>
</comment>
<feature type="region of interest" description="Disordered" evidence="1">
    <location>
        <begin position="237"/>
        <end position="262"/>
    </location>
</feature>
<sequence>MMPSDALEVDEPNHDDDALLLGSALFNVNADSRTTTTNDQNPLEYYEDSELFNYLEGSADFNLNADSWANTDDHVHNLGFNNLKADTRTTATEDKKEKDHCDDDSELVNYLDGSGLLDFDADSLVLQADSTTNTTPQVLEHDDNEGNASSQQLREYTLREWILSSKPEIIDSSNSKAALPSVQPRKLSNNYIQSAVLIALKLTEFLIEAEMDEEMGHRNPIPLASIAPENVLIRAKRRGSGGDRVTDGGEAETTTTTTEEEAAPDEMIEFVWVMSFVGDNLETGTIMSRLFAMGTVMYELFSTNELPNAQEEDNSTISLNGMVSMSAMNLGGSDEESLCTSVQALAAAMQFDKSMETSFGILIQFGEELPRGMGDDTLQTDIDQMTYILQSTPDDSIYNMQENNNAKMTGLFHLYLFLAQALHFYKPWLFGSVSLRTMEITMKYGLCSMSPLAFARFGTVSVTIGYVTVGCRLGKLALKLLERKGSSQYKSKVFSFVYDGILWASEPLQSIADSHMQGFKEGQLSGDIIYGMQNLLMAATAGFVAGQNLDAVQKIILDFFSNLQRYGVKLFIKLAMLLLSQIMVLKGGLHMSRISHMENMPNEGEILADASSAPKVFLDGKVYHLTRAFLFRQMDDESLHINISSAVAENYHQLDSTILMGYFFEGLASFLLARRSMLNSSSIANNESSIKLTERGLSVLKRMRCWSKHCSWNWEDKVLLLEAEHISSLTIVDCRTTSPLGRLFAISTGSTIVDSTTSTAPLGVVGNNDKKLFRLVCFTREGQKTILIYIIPMCSQVYNDEK</sequence>
<keyword evidence="3" id="KW-1185">Reference proteome</keyword>
<gene>
    <name evidence="2" type="ORF">ACHAWU_006690</name>
</gene>
<accession>A0ABD3M174</accession>
<protein>
    <submittedName>
        <fullName evidence="2">Uncharacterized protein</fullName>
    </submittedName>
</protein>
<evidence type="ECO:0000313" key="2">
    <source>
        <dbReference type="EMBL" id="KAL3757483.1"/>
    </source>
</evidence>
<dbReference type="Proteomes" id="UP001530293">
    <property type="component" value="Unassembled WGS sequence"/>
</dbReference>
<dbReference type="AlphaFoldDB" id="A0ABD3M174"/>